<name>A0A1V0UL01_STRVN</name>
<organism evidence="1 2">
    <name type="scientific">Streptomyces violaceoruber</name>
    <dbReference type="NCBI Taxonomy" id="1935"/>
    <lineage>
        <taxon>Bacteria</taxon>
        <taxon>Bacillati</taxon>
        <taxon>Actinomycetota</taxon>
        <taxon>Actinomycetes</taxon>
        <taxon>Kitasatosporales</taxon>
        <taxon>Streptomycetaceae</taxon>
        <taxon>Streptomyces</taxon>
        <taxon>Streptomyces violaceoruber group</taxon>
    </lineage>
</organism>
<gene>
    <name evidence="1" type="ORF">B1H20_34250</name>
</gene>
<reference evidence="1 2" key="1">
    <citation type="submission" date="2017-03" db="EMBL/GenBank/DDBJ databases">
        <title>Complete Genome Sequence of a natural compounds producer, Streptomyces violaceus S21.</title>
        <authorList>
            <person name="Zhong C."/>
            <person name="Zhao Z."/>
            <person name="Fu J."/>
            <person name="Zong G."/>
            <person name="Qin R."/>
            <person name="Cao G."/>
        </authorList>
    </citation>
    <scope>NUCLEOTIDE SEQUENCE [LARGE SCALE GENOMIC DNA]</scope>
    <source>
        <strain evidence="1 2">S21</strain>
    </source>
</reference>
<evidence type="ECO:0000313" key="1">
    <source>
        <dbReference type="EMBL" id="ARF65929.1"/>
    </source>
</evidence>
<dbReference type="EMBL" id="CP020570">
    <property type="protein sequence ID" value="ARF65929.1"/>
    <property type="molecule type" value="Genomic_DNA"/>
</dbReference>
<dbReference type="AlphaFoldDB" id="A0A1V0UL01"/>
<protein>
    <submittedName>
        <fullName evidence="1">Uncharacterized protein</fullName>
    </submittedName>
</protein>
<dbReference type="OrthoDB" id="6313019at2"/>
<proteinExistence type="predicted"/>
<accession>A0A1V0UL01</accession>
<sequence length="161" mass="17703">MSGMVNEGNDGFTLPRGATGFFRPKDGPLPETELSAFRAALYAAARVAGGEVGEVEQRVYPRSFHAATVVGREGENTVLCHAHHPWIAFAKTRRDWYGEDFLAPPPWAHAFTNTGFTVLSSERLATPLSDVDTSVLTQGEWREVRFYGITTLGGVLFNAWD</sequence>
<dbReference type="Proteomes" id="UP000192445">
    <property type="component" value="Chromosome"/>
</dbReference>
<dbReference type="KEGG" id="svu:B1H20_34250"/>
<evidence type="ECO:0000313" key="2">
    <source>
        <dbReference type="Proteomes" id="UP000192445"/>
    </source>
</evidence>